<organism evidence="1 2">
    <name type="scientific">Eretmocerus hayati</name>
    <dbReference type="NCBI Taxonomy" id="131215"/>
    <lineage>
        <taxon>Eukaryota</taxon>
        <taxon>Metazoa</taxon>
        <taxon>Ecdysozoa</taxon>
        <taxon>Arthropoda</taxon>
        <taxon>Hexapoda</taxon>
        <taxon>Insecta</taxon>
        <taxon>Pterygota</taxon>
        <taxon>Neoptera</taxon>
        <taxon>Endopterygota</taxon>
        <taxon>Hymenoptera</taxon>
        <taxon>Apocrita</taxon>
        <taxon>Proctotrupomorpha</taxon>
        <taxon>Chalcidoidea</taxon>
        <taxon>Aphelinidae</taxon>
        <taxon>Aphelininae</taxon>
        <taxon>Eretmocerus</taxon>
    </lineage>
</organism>
<proteinExistence type="predicted"/>
<accession>A0ACC2PUX3</accession>
<dbReference type="Proteomes" id="UP001239111">
    <property type="component" value="Chromosome 1"/>
</dbReference>
<gene>
    <name evidence="1" type="ORF">QAD02_022228</name>
</gene>
<comment type="caution">
    <text evidence="1">The sequence shown here is derived from an EMBL/GenBank/DDBJ whole genome shotgun (WGS) entry which is preliminary data.</text>
</comment>
<reference evidence="1" key="1">
    <citation type="submission" date="2023-04" db="EMBL/GenBank/DDBJ databases">
        <title>A chromosome-level genome assembly of the parasitoid wasp Eretmocerus hayati.</title>
        <authorList>
            <person name="Zhong Y."/>
            <person name="Liu S."/>
            <person name="Liu Y."/>
        </authorList>
    </citation>
    <scope>NUCLEOTIDE SEQUENCE</scope>
    <source>
        <strain evidence="1">ZJU_SS_LIU_2023</strain>
    </source>
</reference>
<protein>
    <submittedName>
        <fullName evidence="1">Uncharacterized protein</fullName>
    </submittedName>
</protein>
<name>A0ACC2PUX3_9HYME</name>
<keyword evidence="2" id="KW-1185">Reference proteome</keyword>
<dbReference type="EMBL" id="CM056741">
    <property type="protein sequence ID" value="KAJ8686434.1"/>
    <property type="molecule type" value="Genomic_DNA"/>
</dbReference>
<evidence type="ECO:0000313" key="2">
    <source>
        <dbReference type="Proteomes" id="UP001239111"/>
    </source>
</evidence>
<evidence type="ECO:0000313" key="1">
    <source>
        <dbReference type="EMBL" id="KAJ8686434.1"/>
    </source>
</evidence>
<sequence length="288" mass="32340">MMEVDTSSNTNVDKIGNGNQRPSKEHTTKSSKKRPADDVAENRNKKRDNKTQHLTSDTPKNIENNHEVAVNNKNDETTQSSQAPADTTAQTSASLTQPHSAVASLVKVGNGTPSPTQIQERDQTPERELNKFREFDKFDRAPYKMFLQNADNSEERINPLLINKFLIEKFQNSDVFDECYPLAQNKVCIVAKSLKTANEVLKLTKWGAANRIIFIPNHLMTRQGIIKNIPTKLSENEILQNLEANGPRFGTVGILSVRRFTRRNVVTSTGKPTTPIPTRTVQVTFRGQ</sequence>